<name>A0A2H5Q9V8_CITUN</name>
<feature type="compositionally biased region" description="Basic and acidic residues" evidence="1">
    <location>
        <begin position="36"/>
        <end position="46"/>
    </location>
</feature>
<proteinExistence type="predicted"/>
<dbReference type="PANTHER" id="PTHR37250">
    <property type="entry name" value="OS05G0496000 PROTEIN"/>
    <property type="match status" value="1"/>
</dbReference>
<feature type="compositionally biased region" description="Basic and acidic residues" evidence="1">
    <location>
        <begin position="139"/>
        <end position="156"/>
    </location>
</feature>
<comment type="caution">
    <text evidence="2">The sequence shown here is derived from an EMBL/GenBank/DDBJ whole genome shotgun (WGS) entry which is preliminary data.</text>
</comment>
<sequence>MQKASRSGRSKQQAIRAESITLLAHSLSQSQSVGVLHDKDGKDTRNKATQSNLAKTDEKDISKPSPGSQREHEQVDAVDRDIRETVPQDAVLGNADTSGELNMEATITPDDVVRAGGFGARDDISSFLPVASDSTDFEASIRDAQDYEQPREEVRRPGLGWREVP</sequence>
<evidence type="ECO:0000313" key="3">
    <source>
        <dbReference type="Proteomes" id="UP000236630"/>
    </source>
</evidence>
<dbReference type="AlphaFoldDB" id="A0A2H5Q9V8"/>
<dbReference type="Proteomes" id="UP000236630">
    <property type="component" value="Unassembled WGS sequence"/>
</dbReference>
<gene>
    <name evidence="2" type="ORF">CUMW_209910</name>
</gene>
<feature type="region of interest" description="Disordered" evidence="1">
    <location>
        <begin position="26"/>
        <end position="105"/>
    </location>
</feature>
<dbReference type="STRING" id="55188.A0A2H5Q9V8"/>
<protein>
    <submittedName>
        <fullName evidence="2">Uncharacterized protein</fullName>
    </submittedName>
</protein>
<reference evidence="2 3" key="1">
    <citation type="journal article" date="2017" name="Front. Genet.">
        <title>Draft sequencing of the heterozygous diploid genome of Satsuma (Citrus unshiu Marc.) using a hybrid assembly approach.</title>
        <authorList>
            <person name="Shimizu T."/>
            <person name="Tanizawa Y."/>
            <person name="Mochizuki T."/>
            <person name="Nagasaki H."/>
            <person name="Yoshioka T."/>
            <person name="Toyoda A."/>
            <person name="Fujiyama A."/>
            <person name="Kaminuma E."/>
            <person name="Nakamura Y."/>
        </authorList>
    </citation>
    <scope>NUCLEOTIDE SEQUENCE [LARGE SCALE GENOMIC DNA]</scope>
    <source>
        <strain evidence="3">cv. Miyagawa wase</strain>
    </source>
</reference>
<organism evidence="2 3">
    <name type="scientific">Citrus unshiu</name>
    <name type="common">Satsuma mandarin</name>
    <name type="synonym">Citrus nobilis var. unshiu</name>
    <dbReference type="NCBI Taxonomy" id="55188"/>
    <lineage>
        <taxon>Eukaryota</taxon>
        <taxon>Viridiplantae</taxon>
        <taxon>Streptophyta</taxon>
        <taxon>Embryophyta</taxon>
        <taxon>Tracheophyta</taxon>
        <taxon>Spermatophyta</taxon>
        <taxon>Magnoliopsida</taxon>
        <taxon>eudicotyledons</taxon>
        <taxon>Gunneridae</taxon>
        <taxon>Pentapetalae</taxon>
        <taxon>rosids</taxon>
        <taxon>malvids</taxon>
        <taxon>Sapindales</taxon>
        <taxon>Rutaceae</taxon>
        <taxon>Aurantioideae</taxon>
        <taxon>Citrus</taxon>
    </lineage>
</organism>
<keyword evidence="3" id="KW-1185">Reference proteome</keyword>
<accession>A0A2H5Q9V8</accession>
<feature type="compositionally biased region" description="Basic and acidic residues" evidence="1">
    <location>
        <begin position="69"/>
        <end position="86"/>
    </location>
</feature>
<evidence type="ECO:0000313" key="2">
    <source>
        <dbReference type="EMBL" id="GAY61429.1"/>
    </source>
</evidence>
<dbReference type="EMBL" id="BDQV01000268">
    <property type="protein sequence ID" value="GAY61429.1"/>
    <property type="molecule type" value="Genomic_DNA"/>
</dbReference>
<dbReference type="PANTHER" id="PTHR37250:SF1">
    <property type="entry name" value="OS05G0496000 PROTEIN"/>
    <property type="match status" value="1"/>
</dbReference>
<evidence type="ECO:0000256" key="1">
    <source>
        <dbReference type="SAM" id="MobiDB-lite"/>
    </source>
</evidence>
<feature type="region of interest" description="Disordered" evidence="1">
    <location>
        <begin position="139"/>
        <end position="165"/>
    </location>
</feature>